<dbReference type="InterPro" id="IPR011711">
    <property type="entry name" value="GntR_C"/>
</dbReference>
<dbReference type="CDD" id="cd07377">
    <property type="entry name" value="WHTH_GntR"/>
    <property type="match status" value="1"/>
</dbReference>
<accession>A0A6C1KPF6</accession>
<keyword evidence="4" id="KW-0175">Coiled coil</keyword>
<dbReference type="AlphaFoldDB" id="A0A6C1KPF6"/>
<dbReference type="Proteomes" id="UP000305131">
    <property type="component" value="Unassembled WGS sequence"/>
</dbReference>
<keyword evidence="1" id="KW-0805">Transcription regulation</keyword>
<dbReference type="EMBL" id="VAUP01000037">
    <property type="protein sequence ID" value="TLX41406.1"/>
    <property type="molecule type" value="Genomic_DNA"/>
</dbReference>
<dbReference type="OrthoDB" id="9809707at2"/>
<keyword evidence="2" id="KW-0238">DNA-binding</keyword>
<proteinExistence type="predicted"/>
<dbReference type="PRINTS" id="PR00035">
    <property type="entry name" value="HTHGNTR"/>
</dbReference>
<name>A0A6C1KPF6_XANAU</name>
<gene>
    <name evidence="6" type="ORF">FBQ73_18240</name>
</gene>
<dbReference type="InterPro" id="IPR036390">
    <property type="entry name" value="WH_DNA-bd_sf"/>
</dbReference>
<dbReference type="GO" id="GO:0003677">
    <property type="term" value="F:DNA binding"/>
    <property type="evidence" value="ECO:0007669"/>
    <property type="project" value="UniProtKB-KW"/>
</dbReference>
<evidence type="ECO:0000256" key="4">
    <source>
        <dbReference type="SAM" id="Coils"/>
    </source>
</evidence>
<evidence type="ECO:0000256" key="2">
    <source>
        <dbReference type="ARBA" id="ARBA00023125"/>
    </source>
</evidence>
<comment type="caution">
    <text evidence="6">The sequence shown here is derived from an EMBL/GenBank/DDBJ whole genome shotgun (WGS) entry which is preliminary data.</text>
</comment>
<dbReference type="Gene3D" id="1.20.120.530">
    <property type="entry name" value="GntR ligand-binding domain-like"/>
    <property type="match status" value="1"/>
</dbReference>
<evidence type="ECO:0000313" key="6">
    <source>
        <dbReference type="EMBL" id="TLX41406.1"/>
    </source>
</evidence>
<dbReference type="GeneID" id="95775391"/>
<dbReference type="SUPFAM" id="SSF46785">
    <property type="entry name" value="Winged helix' DNA-binding domain"/>
    <property type="match status" value="1"/>
</dbReference>
<dbReference type="SMART" id="SM00895">
    <property type="entry name" value="FCD"/>
    <property type="match status" value="1"/>
</dbReference>
<dbReference type="Gene3D" id="1.10.10.10">
    <property type="entry name" value="Winged helix-like DNA-binding domain superfamily/Winged helix DNA-binding domain"/>
    <property type="match status" value="1"/>
</dbReference>
<dbReference type="GO" id="GO:0003700">
    <property type="term" value="F:DNA-binding transcription factor activity"/>
    <property type="evidence" value="ECO:0007669"/>
    <property type="project" value="InterPro"/>
</dbReference>
<dbReference type="Pfam" id="PF07729">
    <property type="entry name" value="FCD"/>
    <property type="match status" value="1"/>
</dbReference>
<feature type="domain" description="HTH gntR-type" evidence="5">
    <location>
        <begin position="8"/>
        <end position="76"/>
    </location>
</feature>
<evidence type="ECO:0000256" key="1">
    <source>
        <dbReference type="ARBA" id="ARBA00023015"/>
    </source>
</evidence>
<protein>
    <submittedName>
        <fullName evidence="6">FadR family transcriptional regulator</fullName>
    </submittedName>
</protein>
<dbReference type="PANTHER" id="PTHR43537:SF5">
    <property type="entry name" value="UXU OPERON TRANSCRIPTIONAL REGULATOR"/>
    <property type="match status" value="1"/>
</dbReference>
<dbReference type="InterPro" id="IPR000524">
    <property type="entry name" value="Tscrpt_reg_HTH_GntR"/>
</dbReference>
<dbReference type="SUPFAM" id="SSF48008">
    <property type="entry name" value="GntR ligand-binding domain-like"/>
    <property type="match status" value="1"/>
</dbReference>
<evidence type="ECO:0000256" key="3">
    <source>
        <dbReference type="ARBA" id="ARBA00023163"/>
    </source>
</evidence>
<evidence type="ECO:0000259" key="5">
    <source>
        <dbReference type="PROSITE" id="PS50949"/>
    </source>
</evidence>
<dbReference type="SMART" id="SM00345">
    <property type="entry name" value="HTH_GNTR"/>
    <property type="match status" value="1"/>
</dbReference>
<feature type="coiled-coil region" evidence="4">
    <location>
        <begin position="116"/>
        <end position="143"/>
    </location>
</feature>
<dbReference type="InterPro" id="IPR008920">
    <property type="entry name" value="TF_FadR/GntR_C"/>
</dbReference>
<dbReference type="RefSeq" id="WP_138400920.1">
    <property type="nucleotide sequence ID" value="NZ_JBAFVI010000006.1"/>
</dbReference>
<keyword evidence="3" id="KW-0804">Transcription</keyword>
<dbReference type="Pfam" id="PF00392">
    <property type="entry name" value="GntR"/>
    <property type="match status" value="1"/>
</dbReference>
<reference evidence="6 7" key="1">
    <citation type="submission" date="2019-05" db="EMBL/GenBank/DDBJ databases">
        <authorList>
            <person name="Zhou X."/>
        </authorList>
    </citation>
    <scope>NUCLEOTIDE SEQUENCE [LARGE SCALE GENOMIC DNA]</scope>
    <source>
        <strain evidence="6 7">DSM 432</strain>
    </source>
</reference>
<dbReference type="InterPro" id="IPR036388">
    <property type="entry name" value="WH-like_DNA-bd_sf"/>
</dbReference>
<dbReference type="PROSITE" id="PS50949">
    <property type="entry name" value="HTH_GNTR"/>
    <property type="match status" value="1"/>
</dbReference>
<organism evidence="6 7">
    <name type="scientific">Xanthobacter autotrophicus</name>
    <dbReference type="NCBI Taxonomy" id="280"/>
    <lineage>
        <taxon>Bacteria</taxon>
        <taxon>Pseudomonadati</taxon>
        <taxon>Pseudomonadota</taxon>
        <taxon>Alphaproteobacteria</taxon>
        <taxon>Hyphomicrobiales</taxon>
        <taxon>Xanthobacteraceae</taxon>
        <taxon>Xanthobacter</taxon>
    </lineage>
</organism>
<dbReference type="PANTHER" id="PTHR43537">
    <property type="entry name" value="TRANSCRIPTIONAL REGULATOR, GNTR FAMILY"/>
    <property type="match status" value="1"/>
</dbReference>
<evidence type="ECO:0000313" key="7">
    <source>
        <dbReference type="Proteomes" id="UP000305131"/>
    </source>
</evidence>
<sequence length="245" mass="27556">MFQRIEPVPAYRTVCDAIEKQIMTGRLGAGDPLPTETELAEQFGLARHTVREGLRILEESGLVGREAGRRLFVKAPHYSDLAPRASRALVMQRVTFEELWEVSMSLEPSAAARAAARIDAEQIAQLEENYRHMEEERAAGRSIIALDVEFHTLVAEIAANKALLLAREPISQLFYPALAKLFAHPLNCETGPRRLAQAHRRIIDALKAHDAGQAELWMRRHMVDFRRGYELCSFNLKDAIAFEGA</sequence>